<dbReference type="Gene3D" id="3.40.20.10">
    <property type="entry name" value="Severin"/>
    <property type="match status" value="1"/>
</dbReference>
<feature type="region of interest" description="Disordered" evidence="9">
    <location>
        <begin position="55"/>
        <end position="198"/>
    </location>
</feature>
<dbReference type="InterPro" id="IPR029006">
    <property type="entry name" value="ADF-H/Gelsolin-like_dom_sf"/>
</dbReference>
<evidence type="ECO:0000256" key="5">
    <source>
        <dbReference type="ARBA" id="ARBA00038052"/>
    </source>
</evidence>
<evidence type="ECO:0000313" key="12">
    <source>
        <dbReference type="Proteomes" id="UP000625711"/>
    </source>
</evidence>
<dbReference type="CDD" id="cd11282">
    <property type="entry name" value="ADF_coactosin_like"/>
    <property type="match status" value="1"/>
</dbReference>
<feature type="domain" description="ADF-H" evidence="10">
    <location>
        <begin position="246"/>
        <end position="374"/>
    </location>
</feature>
<dbReference type="PANTHER" id="PTHR10829:SF29">
    <property type="entry name" value="COACTOSIN-LIKE PROTEIN"/>
    <property type="match status" value="1"/>
</dbReference>
<evidence type="ECO:0000256" key="3">
    <source>
        <dbReference type="ARBA" id="ARBA00023203"/>
    </source>
</evidence>
<dbReference type="GO" id="GO:0030427">
    <property type="term" value="C:site of polarized growth"/>
    <property type="evidence" value="ECO:0007669"/>
    <property type="project" value="TreeGrafter"/>
</dbReference>
<name>A0A834INU8_RHYFE</name>
<feature type="compositionally biased region" description="Low complexity" evidence="9">
    <location>
        <begin position="99"/>
        <end position="114"/>
    </location>
</feature>
<feature type="compositionally biased region" description="Polar residues" evidence="9">
    <location>
        <begin position="82"/>
        <end position="92"/>
    </location>
</feature>
<dbReference type="AlphaFoldDB" id="A0A834INU8"/>
<comment type="subunit">
    <text evidence="7">Interacts with 5-lipoxygenase (ALOX5/5LO) in a calcium-independent manner. Binds to F-actin with a stoichiometry of 1:2.</text>
</comment>
<dbReference type="OrthoDB" id="20822at2759"/>
<organism evidence="11 12">
    <name type="scientific">Rhynchophorus ferrugineus</name>
    <name type="common">Red palm weevil</name>
    <name type="synonym">Curculio ferrugineus</name>
    <dbReference type="NCBI Taxonomy" id="354439"/>
    <lineage>
        <taxon>Eukaryota</taxon>
        <taxon>Metazoa</taxon>
        <taxon>Ecdysozoa</taxon>
        <taxon>Arthropoda</taxon>
        <taxon>Hexapoda</taxon>
        <taxon>Insecta</taxon>
        <taxon>Pterygota</taxon>
        <taxon>Neoptera</taxon>
        <taxon>Endopterygota</taxon>
        <taxon>Coleoptera</taxon>
        <taxon>Polyphaga</taxon>
        <taxon>Cucujiformia</taxon>
        <taxon>Curculionidae</taxon>
        <taxon>Dryophthorinae</taxon>
        <taxon>Rhynchophorus</taxon>
    </lineage>
</organism>
<evidence type="ECO:0000256" key="6">
    <source>
        <dbReference type="ARBA" id="ARBA00058385"/>
    </source>
</evidence>
<dbReference type="GO" id="GO:0030833">
    <property type="term" value="P:regulation of actin filament polymerization"/>
    <property type="evidence" value="ECO:0007669"/>
    <property type="project" value="TreeGrafter"/>
</dbReference>
<comment type="function">
    <text evidence="6">Binds to F-actin in a calcium-independent manner. Has no direct effect on actin depolymerization. Acts as a chaperone for ALOX5 (5LO), influencing both its stability and activity in leukotrienes synthesis.</text>
</comment>
<dbReference type="PANTHER" id="PTHR10829">
    <property type="entry name" value="CORTACTIN AND DREBRIN"/>
    <property type="match status" value="1"/>
</dbReference>
<evidence type="ECO:0000256" key="1">
    <source>
        <dbReference type="ARBA" id="ARBA00004245"/>
    </source>
</evidence>
<keyword evidence="4" id="KW-0206">Cytoskeleton</keyword>
<dbReference type="FunFam" id="3.40.20.10:FF:000018">
    <property type="entry name" value="Coactosin-like 1"/>
    <property type="match status" value="1"/>
</dbReference>
<dbReference type="Pfam" id="PF00241">
    <property type="entry name" value="Cofilin_ADF"/>
    <property type="match status" value="1"/>
</dbReference>
<dbReference type="SUPFAM" id="SSF55753">
    <property type="entry name" value="Actin depolymerizing proteins"/>
    <property type="match status" value="1"/>
</dbReference>
<dbReference type="EMBL" id="JAACXV010000078">
    <property type="protein sequence ID" value="KAF7284402.1"/>
    <property type="molecule type" value="Genomic_DNA"/>
</dbReference>
<feature type="region of interest" description="Disordered" evidence="9">
    <location>
        <begin position="1"/>
        <end position="42"/>
    </location>
</feature>
<sequence length="387" mass="41979">MPEETETVNGSPVPEQKSDAEHGSEGQTNGQTVESEPSHEEVDVCTLKAKIIAEGETIEAPVCPLVKETEPEQAVSDLVEETLNNSNESNGTAPEESPQETVPTVEAEQTVVEAVQDEPEPVPSEPETQQESAKTPEPEVPQPEEPEPISEPAPEPVAIQPRAVPLEISKPVSNGQTNGDHVELKPEETDEDPSTKAKVLNGTIANELKTEDYKLPEVVEVKKHFEQVESSAPGDAPQLPRKGALTTNLDAASVRGAYEDVRRDGSDTQWAVFKYEGPKIVTSATGTDFDQFRNQFGDEDRAFGYLRVQTGDEMSKRAKFLLITWVGPSVSVLKRAKMSTDKALIKGVVSNFAVELQTENIADVNLENFENELAKAGGAHYGTGIRS</sequence>
<evidence type="ECO:0000256" key="2">
    <source>
        <dbReference type="ARBA" id="ARBA00022490"/>
    </source>
</evidence>
<dbReference type="GO" id="GO:0051015">
    <property type="term" value="F:actin filament binding"/>
    <property type="evidence" value="ECO:0007669"/>
    <property type="project" value="TreeGrafter"/>
</dbReference>
<comment type="similarity">
    <text evidence="5">Belongs to the actin-binding proteins ADF family. Coactosin subfamily.</text>
</comment>
<protein>
    <recommendedName>
        <fullName evidence="8">Coactosin-like protein</fullName>
    </recommendedName>
</protein>
<feature type="compositionally biased region" description="Polar residues" evidence="9">
    <location>
        <begin position="25"/>
        <end position="35"/>
    </location>
</feature>
<dbReference type="GO" id="GO:0005884">
    <property type="term" value="C:actin filament"/>
    <property type="evidence" value="ECO:0007669"/>
    <property type="project" value="TreeGrafter"/>
</dbReference>
<evidence type="ECO:0000313" key="11">
    <source>
        <dbReference type="EMBL" id="KAF7284402.1"/>
    </source>
</evidence>
<evidence type="ECO:0000256" key="4">
    <source>
        <dbReference type="ARBA" id="ARBA00023212"/>
    </source>
</evidence>
<reference evidence="11" key="1">
    <citation type="submission" date="2020-08" db="EMBL/GenBank/DDBJ databases">
        <title>Genome sequencing and assembly of the red palm weevil Rhynchophorus ferrugineus.</title>
        <authorList>
            <person name="Dias G.B."/>
            <person name="Bergman C.M."/>
            <person name="Manee M."/>
        </authorList>
    </citation>
    <scope>NUCLEOTIDE SEQUENCE</scope>
    <source>
        <strain evidence="11">AA-2017</strain>
        <tissue evidence="11">Whole larva</tissue>
    </source>
</reference>
<gene>
    <name evidence="11" type="ORF">GWI33_022188</name>
</gene>
<accession>A0A834INU8</accession>
<keyword evidence="2" id="KW-0963">Cytoplasm</keyword>
<evidence type="ECO:0000256" key="9">
    <source>
        <dbReference type="SAM" id="MobiDB-lite"/>
    </source>
</evidence>
<keyword evidence="3" id="KW-0009">Actin-binding</keyword>
<comment type="caution">
    <text evidence="11">The sequence shown here is derived from an EMBL/GenBank/DDBJ whole genome shotgun (WGS) entry which is preliminary data.</text>
</comment>
<evidence type="ECO:0000256" key="7">
    <source>
        <dbReference type="ARBA" id="ARBA00062335"/>
    </source>
</evidence>
<evidence type="ECO:0000256" key="8">
    <source>
        <dbReference type="ARBA" id="ARBA00068121"/>
    </source>
</evidence>
<evidence type="ECO:0000259" key="10">
    <source>
        <dbReference type="PROSITE" id="PS51263"/>
    </source>
</evidence>
<dbReference type="InterPro" id="IPR002108">
    <property type="entry name" value="ADF-H"/>
</dbReference>
<dbReference type="Proteomes" id="UP000625711">
    <property type="component" value="Unassembled WGS sequence"/>
</dbReference>
<dbReference type="GO" id="GO:0030864">
    <property type="term" value="C:cortical actin cytoskeleton"/>
    <property type="evidence" value="ECO:0007669"/>
    <property type="project" value="TreeGrafter"/>
</dbReference>
<keyword evidence="12" id="KW-1185">Reference proteome</keyword>
<dbReference type="PROSITE" id="PS51263">
    <property type="entry name" value="ADF_H"/>
    <property type="match status" value="1"/>
</dbReference>
<proteinExistence type="inferred from homology"/>
<comment type="subcellular location">
    <subcellularLocation>
        <location evidence="1">Cytoplasm</location>
        <location evidence="1">Cytoskeleton</location>
    </subcellularLocation>
</comment>
<dbReference type="SMART" id="SM00102">
    <property type="entry name" value="ADF"/>
    <property type="match status" value="1"/>
</dbReference>